<dbReference type="GO" id="GO:0015031">
    <property type="term" value="P:protein transport"/>
    <property type="evidence" value="ECO:0007669"/>
    <property type="project" value="UniProtKB-KW"/>
</dbReference>
<dbReference type="Pfam" id="PF05662">
    <property type="entry name" value="YadA_stalk"/>
    <property type="match status" value="3"/>
</dbReference>
<comment type="similarity">
    <text evidence="3">Belongs to the autotransporter-2 (AT-2) (TC 1.B.40) family.</text>
</comment>
<dbReference type="GO" id="GO:0009986">
    <property type="term" value="C:cell surface"/>
    <property type="evidence" value="ECO:0007669"/>
    <property type="project" value="UniProtKB-SubCell"/>
</dbReference>
<keyword evidence="9 13" id="KW-0472">Membrane</keyword>
<keyword evidence="10" id="KW-0998">Cell outer membrane</keyword>
<evidence type="ECO:0000256" key="9">
    <source>
        <dbReference type="ARBA" id="ARBA00023136"/>
    </source>
</evidence>
<evidence type="ECO:0000256" key="7">
    <source>
        <dbReference type="ARBA" id="ARBA00022729"/>
    </source>
</evidence>
<keyword evidence="5" id="KW-1134">Transmembrane beta strand</keyword>
<keyword evidence="13" id="KW-1133">Transmembrane helix</keyword>
<gene>
    <name evidence="17" type="ORF">E2R48_03940</name>
</gene>
<dbReference type="InterPro" id="IPR008635">
    <property type="entry name" value="Coiled_stalk_dom"/>
</dbReference>
<dbReference type="CDD" id="cd12820">
    <property type="entry name" value="LbR_YadA-like"/>
    <property type="match status" value="3"/>
</dbReference>
<protein>
    <recommendedName>
        <fullName evidence="19">YadA domain protein</fullName>
    </recommendedName>
</protein>
<keyword evidence="8" id="KW-0653">Protein transport</keyword>
<evidence type="ECO:0000256" key="4">
    <source>
        <dbReference type="ARBA" id="ARBA00022448"/>
    </source>
</evidence>
<evidence type="ECO:0000313" key="17">
    <source>
        <dbReference type="EMBL" id="TEW30285.1"/>
    </source>
</evidence>
<keyword evidence="4" id="KW-0813">Transport</keyword>
<feature type="domain" description="Trimeric autotransporter adhesin YadA-like head" evidence="15">
    <location>
        <begin position="567"/>
        <end position="591"/>
    </location>
</feature>
<dbReference type="SUPFAM" id="SSF54523">
    <property type="entry name" value="Pili subunits"/>
    <property type="match status" value="1"/>
</dbReference>
<evidence type="ECO:0000313" key="18">
    <source>
        <dbReference type="Proteomes" id="UP000297565"/>
    </source>
</evidence>
<dbReference type="RefSeq" id="WP_132994753.1">
    <property type="nucleotide sequence ID" value="NZ_CP186878.1"/>
</dbReference>
<name>A0AAX2S485_HISSO</name>
<feature type="domain" description="Trimeric autotransporter adhesin YadA-like head" evidence="15">
    <location>
        <begin position="541"/>
        <end position="561"/>
    </location>
</feature>
<feature type="domain" description="Trimeric autotransporter adhesin YadA-like head" evidence="15">
    <location>
        <begin position="391"/>
        <end position="414"/>
    </location>
</feature>
<evidence type="ECO:0000256" key="13">
    <source>
        <dbReference type="SAM" id="Phobius"/>
    </source>
</evidence>
<feature type="domain" description="Trimeric autotransporter adhesin YadA-like head" evidence="15">
    <location>
        <begin position="360"/>
        <end position="386"/>
    </location>
</feature>
<evidence type="ECO:0000256" key="10">
    <source>
        <dbReference type="ARBA" id="ARBA00023237"/>
    </source>
</evidence>
<dbReference type="Pfam" id="PF05658">
    <property type="entry name" value="YadA_head"/>
    <property type="match status" value="8"/>
</dbReference>
<keyword evidence="7" id="KW-0732">Signal</keyword>
<evidence type="ECO:0000256" key="12">
    <source>
        <dbReference type="SAM" id="MobiDB-lite"/>
    </source>
</evidence>
<evidence type="ECO:0000259" key="16">
    <source>
        <dbReference type="Pfam" id="PF05662"/>
    </source>
</evidence>
<feature type="domain" description="Trimeric autotransporter adhesin YadA-like stalk" evidence="16">
    <location>
        <begin position="1342"/>
        <end position="1383"/>
    </location>
</feature>
<sequence length="2630" mass="279319">MNKIFKTKYDITTGQCKAVSELANNRQIASSSESKPKCGVFFGGMLGAFKVMPLVVMSGLFSSGNAKTEYKWIQMHADSFSDKNGDNSTGVNYQGAKNTLESVILANEHNKTGSKTTLKNQDFSQTVVIGSRAVGGGKSATSIGYRAIVGINEASTKADTEHQGTAVGYRTFARGTGATSVGNDTVAWGDSSIAIGSDTASSQGAKPLPKAIFELFLNNATNFNYTKEYSAVDFRRLLDVSNPEEVVGEFVDKDGNLINKSKQLISWNGKYYIRDPKNRKNDYTNAYIMIDGDFYEQNGHILNKIEDSQKINEIKNLDDYKLKLAHDKRVNDAYEKYLDKGGSHKQSNSTYNNTKTHTWAKGNNSIAIGARSIAYGDYTTALGTFAIAYKNHSTAIGSNTIAFGTNSLVVGNGSYVYADKTVGIGTNVQAINAGSMVYGSDSYAGGTGSLAIGNYALANIEMDSKFNNKGLEIGTNGFQLTDEHNKDKYIGKFDYEKFYELGNTADIQAHKNLIKPNSEYQEGTGEYKAKQSRDKNNKYNQGAIAIGSYSVALGDNTLTIGRYAYAKEDSAIAIGRFSFAKEKDSFAIGSFTRAIGQASIALGNNTYSGQRYSVSIGYKSQSQAESGVALGIQASVDKNATGAMAIGNNAEANLANSVALGYESTTNYFYTGNDKSTATFSGQKAIDLDGYVPEGSSYKIANDNAVGIISVGGWDNSKKSHLTETNGATKSAVGLRRIVNVAPGALDSDVATVGQLKALEYTRKEGVVVYYTVENGKNIKLVKDQGIFYKVNTKDGTPLKDLGAISADQVLVGAKGDDEQIQTISEHGKNYKLKDIGNSIRFGHLKDGEIKSNSDHAITGNQLHQLSSILGLNVNADKTKFKSRDFIAVEYIGSTHGSQNTFKGAIDELITAVNKGYKFDDGTNNSSTKDTPFYLGSTIEIKAGDISSNNKKTYSGTNLKTKFKPKDGDNTVAEFTIGLSDTPSFTSVTVTGIVDDNSDGKTLTTKTYVDGKLANVAANFTVKGDDGGVGYTLNKDNTELNIKGKQAPNTHQNIKTSVNSGSKAVNIELNSELKGVKSITGKDIPNGANSTVNSKIEFNRQNGSKATTNVTISSNGANYTFDRTGLDVNDRRITRLQSGFNRSHKGQQNSVETATLSTILDGTYDKDNQKTKIENNAVNVGDLSKVAQEILKKELTFQGNGGETDKVTRKLGETLKIVGKGDQANNVTVANNNIKVSKNTSSDGLEIGLSDALTGIKSIANGDNAKIALENDKKAITFTAGDQTNTKDVTLSAGKFSGVSQVGVDDNNALVFKNGDSKKTAELKVGGASLTFTPTGTNQTVKISNLADGQITDTSTDAITGKQLNDLAGKLGVTVNNTTGFTQPSFTAINYKDSKKTQQSTFKGAIEDLITAVNKGIVFKGNEDKAQPITMQLGGSLTIDSSSAGNEKDITAKVATDGVDGSAKITLGLNKANTVAEDDEKVVTSKAVATILKQYTKTSDIGNTYLKIDGTNIGGDSGKKTFGQNVGLAAINLTTDKESTQLVQAKALIAYLKGAGEKSVKISDNLETKAEGEGSISIGDKAVSKNEGSIALGYGANALNTASISIGQNSIVTGLKAVSLGSNNTVGGDSSIVLGETNTVAGVQSFVMGTNNNISGRENIVFGSRNTVSANSNIVFGSDITIDDTNITDAIVLGNGSTAEKTALSIGNEKIKRRIANVAEPTKEYDAANKKYVDARGLKFKGNDGQEQRVNLDKLLTIDSSESKTKDGNTQEKDIKTSVTKEGDEAKLTLTLNKADKVSEHDERAVTSKAVHAAIGEVKNSLANAEISYKANGKGDKTVKLTDGFDFTDGSNTTAEVGEKGVVKFNLNKELKDMTSFETEAKDGNKAKLDQSGLTVGDSTNGSDKTHATYGKDGLSINGQDGQSAVSLKVKNASGKDTATLAFAKEADKKTGTGVITGLKDLDANADGSSAANKNYVDEKFGEVDKKIAAANTNRPFDYYAGDDKVVKGEDGKFYKEAELKDAKFADGKYTDKDGQELKTTVKQDDVVIKAEPNSKPMKLTNLKDGDLSDDSKDAITGSQLVKATGAKLIDDPSSTSDPKAKKMVFADGKDGKSGLEADSMAMKGLTGKDGLNGQNANDKANALRNGEAGTVVFTDNKGERLVKANDGKYYKVGDVEDNGTPKADKSAVDNPQLSLVNTGGETDKPVVLGNVANGLGIDADKAKEAADKTNNANKVVRDKAKDLSDKVSDMLKKGEELDTLRFSKEAQQDAVDALETALKYMPEETDAEKEAKSRVKDNLKREKQKLSELTDKFTGAEKRVKEAKEAVEKAKDTLKTSKSSYENALKESNREINALLSGDKKINVHRGANLQDLQALGQAGLNFEGNDGVPVHKNLGEKLTIKGEGEFNSVTTAAGNIKVDASETGLDVKLSDTLKNMTSFETKETVEGNKSRLDGNGLRVTHKDGKSAQYGVDGVRLTDGKHSATLTPSGLTLTNPQGQRIEIDGAKGEIRVPDLTPNSSPNAVVNKGYVDALQTHTDKKFNQLENRFDAFSKESRAGIAGSNAAAALPTISIPGKSVLSVSAGTYKGQSAVALGYSRVSDNGKVLLKLHGNSNSVGDFGGGVGIGWAW</sequence>
<feature type="coiled-coil region" evidence="11">
    <location>
        <begin position="2290"/>
        <end position="2352"/>
    </location>
</feature>
<evidence type="ECO:0000256" key="1">
    <source>
        <dbReference type="ARBA" id="ARBA00004241"/>
    </source>
</evidence>
<dbReference type="Proteomes" id="UP000297565">
    <property type="component" value="Unassembled WGS sequence"/>
</dbReference>
<feature type="domain" description="Trimeric autotransporter adhesin YadA-like head" evidence="15">
    <location>
        <begin position="1570"/>
        <end position="1596"/>
    </location>
</feature>
<feature type="transmembrane region" description="Helical" evidence="13">
    <location>
        <begin position="40"/>
        <end position="61"/>
    </location>
</feature>
<dbReference type="InterPro" id="IPR048518">
    <property type="entry name" value="IBP_b_roll"/>
</dbReference>
<keyword evidence="6 13" id="KW-0812">Transmembrane</keyword>
<evidence type="ECO:0000259" key="15">
    <source>
        <dbReference type="Pfam" id="PF05658"/>
    </source>
</evidence>
<comment type="subcellular location">
    <subcellularLocation>
        <location evidence="2">Cell outer membrane</location>
    </subcellularLocation>
    <subcellularLocation>
        <location evidence="1">Cell surface</location>
    </subcellularLocation>
</comment>
<dbReference type="GO" id="GO:0009279">
    <property type="term" value="C:cell outer membrane"/>
    <property type="evidence" value="ECO:0007669"/>
    <property type="project" value="UniProtKB-SubCell"/>
</dbReference>
<feature type="region of interest" description="Disordered" evidence="12">
    <location>
        <begin position="1882"/>
        <end position="1916"/>
    </location>
</feature>
<feature type="domain" description="Trimeric autotransporter adhesin YadA-like stalk" evidence="16">
    <location>
        <begin position="737"/>
        <end position="759"/>
    </location>
</feature>
<comment type="caution">
    <text evidence="17">The sequence shown here is derived from an EMBL/GenBank/DDBJ whole genome shotgun (WGS) entry which is preliminary data.</text>
</comment>
<dbReference type="Gene3D" id="2.150.10.10">
    <property type="entry name" value="Serralysin-like metalloprotease, C-terminal"/>
    <property type="match status" value="6"/>
</dbReference>
<dbReference type="Pfam" id="PF03895">
    <property type="entry name" value="YadA_anchor"/>
    <property type="match status" value="1"/>
</dbReference>
<feature type="domain" description="Trimeric autotransporter adhesin YadA-like head" evidence="15">
    <location>
        <begin position="594"/>
        <end position="620"/>
    </location>
</feature>
<evidence type="ECO:0000256" key="11">
    <source>
        <dbReference type="SAM" id="Coils"/>
    </source>
</evidence>
<organism evidence="17 18">
    <name type="scientific">Histophilus somni</name>
    <name type="common">Haemophilus somnus</name>
    <dbReference type="NCBI Taxonomy" id="731"/>
    <lineage>
        <taxon>Bacteria</taxon>
        <taxon>Pseudomonadati</taxon>
        <taxon>Pseudomonadota</taxon>
        <taxon>Gammaproteobacteria</taxon>
        <taxon>Pasteurellales</taxon>
        <taxon>Pasteurellaceae</taxon>
        <taxon>Histophilus</taxon>
    </lineage>
</organism>
<dbReference type="InterPro" id="IPR045584">
    <property type="entry name" value="Pilin-like"/>
</dbReference>
<feature type="domain" description="Trimeric autotransporter adhesin YadA-like head" evidence="15">
    <location>
        <begin position="173"/>
        <end position="198"/>
    </location>
</feature>
<evidence type="ECO:0000256" key="6">
    <source>
        <dbReference type="ARBA" id="ARBA00022692"/>
    </source>
</evidence>
<reference evidence="17 18" key="1">
    <citation type="submission" date="2019-03" db="EMBL/GenBank/DDBJ databases">
        <title>Horizontal Gene Transfer Machinery in Histophilus somni.</title>
        <authorList>
            <person name="Mostafa Nazari M."/>
            <person name="Liljebjelke K."/>
        </authorList>
    </citation>
    <scope>NUCLEOTIDE SEQUENCE [LARGE SCALE GENOMIC DNA]</scope>
    <source>
        <strain evidence="17 18">UOC-EPH-KLM-04</strain>
    </source>
</reference>
<dbReference type="Gene3D" id="3.30.1300.30">
    <property type="entry name" value="GSPII I/J protein-like"/>
    <property type="match status" value="1"/>
</dbReference>
<feature type="compositionally biased region" description="Polar residues" evidence="12">
    <location>
        <begin position="1892"/>
        <end position="1903"/>
    </location>
</feature>
<evidence type="ECO:0000256" key="8">
    <source>
        <dbReference type="ARBA" id="ARBA00022927"/>
    </source>
</evidence>
<dbReference type="InterPro" id="IPR005594">
    <property type="entry name" value="YadA_C"/>
</dbReference>
<evidence type="ECO:0000256" key="3">
    <source>
        <dbReference type="ARBA" id="ARBA00005848"/>
    </source>
</evidence>
<evidence type="ECO:0000259" key="14">
    <source>
        <dbReference type="Pfam" id="PF03895"/>
    </source>
</evidence>
<dbReference type="SUPFAM" id="SSF101967">
    <property type="entry name" value="Adhesin YadA, collagen-binding domain"/>
    <property type="match status" value="3"/>
</dbReference>
<dbReference type="InterPro" id="IPR011049">
    <property type="entry name" value="Serralysin-like_metalloprot_C"/>
</dbReference>
<dbReference type="InterPro" id="IPR008640">
    <property type="entry name" value="Adhesin_Head_dom"/>
</dbReference>
<keyword evidence="11" id="KW-0175">Coiled coil</keyword>
<proteinExistence type="inferred from homology"/>
<dbReference type="Pfam" id="PF21300">
    <property type="entry name" value="LbR_Ice_bind"/>
    <property type="match status" value="1"/>
</dbReference>
<accession>A0AAX2S485</accession>
<feature type="region of interest" description="Disordered" evidence="12">
    <location>
        <begin position="2089"/>
        <end position="2117"/>
    </location>
</feature>
<feature type="domain" description="Trimeric autotransporter adhesin YadA-like C-terminal membrane anchor" evidence="14">
    <location>
        <begin position="2573"/>
        <end position="2630"/>
    </location>
</feature>
<evidence type="ECO:0008006" key="19">
    <source>
        <dbReference type="Google" id="ProtNLM"/>
    </source>
</evidence>
<dbReference type="EMBL" id="SNRV01000006">
    <property type="protein sequence ID" value="TEW30285.1"/>
    <property type="molecule type" value="Genomic_DNA"/>
</dbReference>
<feature type="domain" description="Trimeric autotransporter adhesin YadA-like head" evidence="15">
    <location>
        <begin position="640"/>
        <end position="664"/>
    </location>
</feature>
<evidence type="ECO:0000256" key="2">
    <source>
        <dbReference type="ARBA" id="ARBA00004442"/>
    </source>
</evidence>
<evidence type="ECO:0000256" key="5">
    <source>
        <dbReference type="ARBA" id="ARBA00022452"/>
    </source>
</evidence>
<feature type="domain" description="Trimeric autotransporter adhesin YadA-like stalk" evidence="16">
    <location>
        <begin position="2059"/>
        <end position="2084"/>
    </location>
</feature>